<keyword evidence="3" id="KW-1185">Reference proteome</keyword>
<dbReference type="CTD" id="84967"/>
<evidence type="ECO:0000259" key="2">
    <source>
        <dbReference type="Pfam" id="PF01423"/>
    </source>
</evidence>
<dbReference type="InterPro" id="IPR001163">
    <property type="entry name" value="Sm_dom_euk/arc"/>
</dbReference>
<gene>
    <name evidence="4" type="primary">LSM10</name>
</gene>
<feature type="chain" id="PRO_5042606327" evidence="1">
    <location>
        <begin position="28"/>
        <end position="120"/>
    </location>
</feature>
<keyword evidence="1" id="KW-0732">Signal</keyword>
<dbReference type="GO" id="GO:0006398">
    <property type="term" value="P:mRNA 3'-end processing by stem-loop binding and cleavage"/>
    <property type="evidence" value="ECO:0007669"/>
    <property type="project" value="TreeGrafter"/>
</dbReference>
<organism evidence="3 4">
    <name type="scientific">Petromyzon marinus</name>
    <name type="common">Sea lamprey</name>
    <dbReference type="NCBI Taxonomy" id="7757"/>
    <lineage>
        <taxon>Eukaryota</taxon>
        <taxon>Metazoa</taxon>
        <taxon>Chordata</taxon>
        <taxon>Craniata</taxon>
        <taxon>Vertebrata</taxon>
        <taxon>Cyclostomata</taxon>
        <taxon>Hyperoartia</taxon>
        <taxon>Petromyzontiformes</taxon>
        <taxon>Petromyzontidae</taxon>
        <taxon>Petromyzon</taxon>
    </lineage>
</organism>
<dbReference type="RefSeq" id="XP_032829419.1">
    <property type="nucleotide sequence ID" value="XM_032973528.1"/>
</dbReference>
<name>A0AAJ7U486_PETMA</name>
<dbReference type="Pfam" id="PF01423">
    <property type="entry name" value="LSM"/>
    <property type="match status" value="1"/>
</dbReference>
<dbReference type="PANTHER" id="PTHR21196:SF1">
    <property type="entry name" value="U7 SNRNA-ASSOCIATED SM-LIKE PROTEIN LSM10"/>
    <property type="match status" value="1"/>
</dbReference>
<dbReference type="AlphaFoldDB" id="A0AAJ7U486"/>
<dbReference type="GO" id="GO:0071209">
    <property type="term" value="F:U7 snRNA binding"/>
    <property type="evidence" value="ECO:0007669"/>
    <property type="project" value="TreeGrafter"/>
</dbReference>
<evidence type="ECO:0000256" key="1">
    <source>
        <dbReference type="SAM" id="SignalP"/>
    </source>
</evidence>
<sequence>MATPRERAIARNSLVSLLQAVLHGAHAAVELRDETQVRGLVLNVDAFMNVRLADAELKERRSGRVTRHAQVLVSGRSVRYVLLPDRADPVAALAAQLRRDDDAAARARAPRAGRTEFARK</sequence>
<feature type="signal peptide" evidence="1">
    <location>
        <begin position="1"/>
        <end position="27"/>
    </location>
</feature>
<dbReference type="GO" id="GO:0071208">
    <property type="term" value="F:histone pre-mRNA DCP binding"/>
    <property type="evidence" value="ECO:0007669"/>
    <property type="project" value="TreeGrafter"/>
</dbReference>
<dbReference type="InterPro" id="IPR052840">
    <property type="entry name" value="U7_snRNA_Sm-like"/>
</dbReference>
<dbReference type="GO" id="GO:0016604">
    <property type="term" value="C:nuclear body"/>
    <property type="evidence" value="ECO:0007669"/>
    <property type="project" value="TreeGrafter"/>
</dbReference>
<feature type="domain" description="Sm" evidence="2">
    <location>
        <begin position="29"/>
        <end position="81"/>
    </location>
</feature>
<dbReference type="InterPro" id="IPR010920">
    <property type="entry name" value="LSM_dom_sf"/>
</dbReference>
<dbReference type="Proteomes" id="UP001318040">
    <property type="component" value="Chromosome 51"/>
</dbReference>
<dbReference type="PANTHER" id="PTHR21196">
    <property type="entry name" value="U7 SNRNA-ASSOCIATED SM-LIKE PROTEIN LSM10"/>
    <property type="match status" value="1"/>
</dbReference>
<reference evidence="4" key="1">
    <citation type="submission" date="2025-08" db="UniProtKB">
        <authorList>
            <consortium name="RefSeq"/>
        </authorList>
    </citation>
    <scope>IDENTIFICATION</scope>
    <source>
        <tissue evidence="4">Sperm</tissue>
    </source>
</reference>
<dbReference type="GO" id="GO:0071254">
    <property type="term" value="C:cytoplasmic U snRNP body"/>
    <property type="evidence" value="ECO:0007669"/>
    <property type="project" value="TreeGrafter"/>
</dbReference>
<dbReference type="SUPFAM" id="SSF50182">
    <property type="entry name" value="Sm-like ribonucleoproteins"/>
    <property type="match status" value="1"/>
</dbReference>
<accession>A0AAJ7U486</accession>
<proteinExistence type="predicted"/>
<evidence type="ECO:0000313" key="4">
    <source>
        <dbReference type="RefSeq" id="XP_032829419.1"/>
    </source>
</evidence>
<dbReference type="Gene3D" id="2.30.30.100">
    <property type="match status" value="1"/>
</dbReference>
<dbReference type="KEGG" id="pmrn:116953377"/>
<protein>
    <submittedName>
        <fullName evidence="4">U7 snRNA-associated Sm-like protein LSm10</fullName>
    </submittedName>
</protein>
<dbReference type="GeneID" id="116953377"/>
<evidence type="ECO:0000313" key="3">
    <source>
        <dbReference type="Proteomes" id="UP001318040"/>
    </source>
</evidence>